<evidence type="ECO:0000313" key="2">
    <source>
        <dbReference type="EMBL" id="SPW56293.1"/>
    </source>
</evidence>
<evidence type="ECO:0000256" key="1">
    <source>
        <dbReference type="SAM" id="Phobius"/>
    </source>
</evidence>
<dbReference type="AlphaFoldDB" id="A0A2X1KBC1"/>
<dbReference type="InterPro" id="IPR022721">
    <property type="entry name" value="DUF3561"/>
</dbReference>
<organism evidence="2 3">
    <name type="scientific">Escherichia coli</name>
    <dbReference type="NCBI Taxonomy" id="562"/>
    <lineage>
        <taxon>Bacteria</taxon>
        <taxon>Pseudomonadati</taxon>
        <taxon>Pseudomonadota</taxon>
        <taxon>Gammaproteobacteria</taxon>
        <taxon>Enterobacterales</taxon>
        <taxon>Enterobacteriaceae</taxon>
        <taxon>Escherichia</taxon>
    </lineage>
</organism>
<dbReference type="Proteomes" id="UP000250561">
    <property type="component" value="Unassembled WGS sequence"/>
</dbReference>
<gene>
    <name evidence="2" type="primary">ygbE</name>
    <name evidence="2" type="ORF">NCTC11126_05098</name>
</gene>
<accession>A0A2X1KBC1</accession>
<keyword evidence="1" id="KW-0812">Transmembrane</keyword>
<feature type="transmembrane region" description="Helical" evidence="1">
    <location>
        <begin position="51"/>
        <end position="75"/>
    </location>
</feature>
<keyword evidence="1" id="KW-1133">Transmembrane helix</keyword>
<protein>
    <submittedName>
        <fullName evidence="2">Putative cytochrome oxidase subunit</fullName>
    </submittedName>
</protein>
<keyword evidence="1" id="KW-0472">Membrane</keyword>
<proteinExistence type="predicted"/>
<dbReference type="Pfam" id="PF12084">
    <property type="entry name" value="DUF3561"/>
    <property type="match status" value="1"/>
</dbReference>
<dbReference type="NCBIfam" id="NF008001">
    <property type="entry name" value="PRK10726.1"/>
    <property type="match status" value="1"/>
</dbReference>
<evidence type="ECO:0000313" key="3">
    <source>
        <dbReference type="Proteomes" id="UP000250561"/>
    </source>
</evidence>
<feature type="transmembrane region" description="Helical" evidence="1">
    <location>
        <begin position="21"/>
        <end position="45"/>
    </location>
</feature>
<sequence length="123" mass="13914">MRNSHNITLTNNDSLTEDEETTWSLPGAVVGFISWLFALAMPMLIYGSNTLFFFIYTWPFFLALMPVAVVVGIALHSLMDGKLRYSIVFTPGDSRHYVWRTVYVATGANLYFPVSSVHNSNRN</sequence>
<reference evidence="2 3" key="1">
    <citation type="submission" date="2018-06" db="EMBL/GenBank/DDBJ databases">
        <authorList>
            <consortium name="Pathogen Informatics"/>
            <person name="Doyle S."/>
        </authorList>
    </citation>
    <scope>NUCLEOTIDE SEQUENCE [LARGE SCALE GENOMIC DNA]</scope>
    <source>
        <strain evidence="2 3">NCTC11126</strain>
    </source>
</reference>
<name>A0A2X1KBC1_ECOLX</name>
<dbReference type="EMBL" id="UARS01000011">
    <property type="protein sequence ID" value="SPW56293.1"/>
    <property type="molecule type" value="Genomic_DNA"/>
</dbReference>